<dbReference type="InterPro" id="IPR000150">
    <property type="entry name" value="Cof"/>
</dbReference>
<dbReference type="Gene3D" id="3.30.1240.10">
    <property type="match status" value="1"/>
</dbReference>
<dbReference type="SFLD" id="SFLDG01144">
    <property type="entry name" value="C2.B.4:_PGP_Like"/>
    <property type="match status" value="1"/>
</dbReference>
<dbReference type="PANTHER" id="PTHR10000:SF25">
    <property type="entry name" value="PHOSPHATASE YKRA-RELATED"/>
    <property type="match status" value="1"/>
</dbReference>
<dbReference type="OrthoDB" id="9810101at2"/>
<dbReference type="SUPFAM" id="SSF56784">
    <property type="entry name" value="HAD-like"/>
    <property type="match status" value="1"/>
</dbReference>
<reference evidence="2" key="1">
    <citation type="submission" date="2016-10" db="EMBL/GenBank/DDBJ databases">
        <authorList>
            <person name="Varghese N."/>
            <person name="Submissions S."/>
        </authorList>
    </citation>
    <scope>NUCLEOTIDE SEQUENCE [LARGE SCALE GENOMIC DNA]</scope>
    <source>
        <strain evidence="2">MPL-11</strain>
    </source>
</reference>
<dbReference type="GO" id="GO:0005829">
    <property type="term" value="C:cytosol"/>
    <property type="evidence" value="ECO:0007669"/>
    <property type="project" value="TreeGrafter"/>
</dbReference>
<dbReference type="AlphaFoldDB" id="A0A1H1AB27"/>
<dbReference type="SFLD" id="SFLDG01140">
    <property type="entry name" value="C2.B:_Phosphomannomutase_and_P"/>
    <property type="match status" value="1"/>
</dbReference>
<dbReference type="PANTHER" id="PTHR10000">
    <property type="entry name" value="PHOSPHOSERINE PHOSPHATASE"/>
    <property type="match status" value="1"/>
</dbReference>
<organism evidence="1 2">
    <name type="scientific">Carnobacterium viridans</name>
    <dbReference type="NCBI Taxonomy" id="174587"/>
    <lineage>
        <taxon>Bacteria</taxon>
        <taxon>Bacillati</taxon>
        <taxon>Bacillota</taxon>
        <taxon>Bacilli</taxon>
        <taxon>Lactobacillales</taxon>
        <taxon>Carnobacteriaceae</taxon>
        <taxon>Carnobacterium</taxon>
    </lineage>
</organism>
<dbReference type="CDD" id="cd07517">
    <property type="entry name" value="HAD_HPP"/>
    <property type="match status" value="1"/>
</dbReference>
<protein>
    <recommendedName>
        <fullName evidence="3">Cof subfamily of IIB subfamily of haloacid dehalogenase superfamily/HAD-superfamily hydrolase, subfamily IIB</fullName>
    </recommendedName>
</protein>
<evidence type="ECO:0000313" key="2">
    <source>
        <dbReference type="Proteomes" id="UP000199481"/>
    </source>
</evidence>
<dbReference type="InterPro" id="IPR006379">
    <property type="entry name" value="HAD-SF_hydro_IIB"/>
</dbReference>
<keyword evidence="2" id="KW-1185">Reference proteome</keyword>
<dbReference type="EMBL" id="FNJW01000008">
    <property type="protein sequence ID" value="SDQ36872.1"/>
    <property type="molecule type" value="Genomic_DNA"/>
</dbReference>
<dbReference type="SFLD" id="SFLDS00003">
    <property type="entry name" value="Haloacid_Dehalogenase"/>
    <property type="match status" value="1"/>
</dbReference>
<dbReference type="Gene3D" id="3.40.50.1000">
    <property type="entry name" value="HAD superfamily/HAD-like"/>
    <property type="match status" value="1"/>
</dbReference>
<dbReference type="NCBIfam" id="TIGR00099">
    <property type="entry name" value="Cof-subfamily"/>
    <property type="match status" value="1"/>
</dbReference>
<dbReference type="InterPro" id="IPR036412">
    <property type="entry name" value="HAD-like_sf"/>
</dbReference>
<dbReference type="Proteomes" id="UP000199481">
    <property type="component" value="Unassembled WGS sequence"/>
</dbReference>
<sequence length="279" mass="31234">MYKLIFFDIDGTLLTDKKRIPDSARQAIQDLKKKGILPVIATGRAPFRIDEILASLDIQTHITLNGQYVVHKGEVIHQNPLSVDSVKRLALAAETNKQRIAFCGSDEILGTSMVTFGQKGLLKKMIQRVPIAPPKKVMKLLMRYVGSSKRVKPILPHYYEDRTIYQCIIHTTEEYDAFYQEAFPDCHFTRWNPYSVDVISKGMSKAVGIQKLIEHVGIDISETVAFGDGLNDIEMLQAVAMGIAMENGRTELKEIADDITASPENHGILKGLQKLNLVP</sequence>
<dbReference type="PROSITE" id="PS01229">
    <property type="entry name" value="COF_2"/>
    <property type="match status" value="1"/>
</dbReference>
<proteinExistence type="predicted"/>
<name>A0A1H1AB27_9LACT</name>
<dbReference type="Pfam" id="PF08282">
    <property type="entry name" value="Hydrolase_3"/>
    <property type="match status" value="1"/>
</dbReference>
<dbReference type="NCBIfam" id="TIGR01484">
    <property type="entry name" value="HAD-SF-IIB"/>
    <property type="match status" value="2"/>
</dbReference>
<accession>A0A1H1AB27</accession>
<evidence type="ECO:0008006" key="3">
    <source>
        <dbReference type="Google" id="ProtNLM"/>
    </source>
</evidence>
<dbReference type="GO" id="GO:0016791">
    <property type="term" value="F:phosphatase activity"/>
    <property type="evidence" value="ECO:0007669"/>
    <property type="project" value="TreeGrafter"/>
</dbReference>
<dbReference type="GO" id="GO:0000287">
    <property type="term" value="F:magnesium ion binding"/>
    <property type="evidence" value="ECO:0007669"/>
    <property type="project" value="TreeGrafter"/>
</dbReference>
<gene>
    <name evidence="1" type="ORF">SAMN04487752_1993</name>
</gene>
<dbReference type="PROSITE" id="PS01228">
    <property type="entry name" value="COF_1"/>
    <property type="match status" value="1"/>
</dbReference>
<dbReference type="InterPro" id="IPR023214">
    <property type="entry name" value="HAD_sf"/>
</dbReference>
<dbReference type="RefSeq" id="WP_035021134.1">
    <property type="nucleotide sequence ID" value="NZ_FNJW01000008.1"/>
</dbReference>
<evidence type="ECO:0000313" key="1">
    <source>
        <dbReference type="EMBL" id="SDQ36872.1"/>
    </source>
</evidence>